<dbReference type="SMART" id="SM00317">
    <property type="entry name" value="SET"/>
    <property type="match status" value="1"/>
</dbReference>
<keyword evidence="3" id="KW-0489">Methyltransferase</keyword>
<comment type="catalytic activity">
    <reaction evidence="9">
        <text>N(6)-methyl-L-lysyl(4)-[histone H3] + S-adenosyl-L-methionine = N(6),N(6)-dimethyl-L-lysyl(4)-[histone H3] + S-adenosyl-L-homocysteine + H(+)</text>
        <dbReference type="Rhea" id="RHEA:60268"/>
        <dbReference type="Rhea" id="RHEA-COMP:15540"/>
        <dbReference type="Rhea" id="RHEA-COMP:15543"/>
        <dbReference type="ChEBI" id="CHEBI:15378"/>
        <dbReference type="ChEBI" id="CHEBI:57856"/>
        <dbReference type="ChEBI" id="CHEBI:59789"/>
        <dbReference type="ChEBI" id="CHEBI:61929"/>
        <dbReference type="ChEBI" id="CHEBI:61976"/>
    </reaction>
</comment>
<dbReference type="InterPro" id="IPR046341">
    <property type="entry name" value="SET_dom_sf"/>
</dbReference>
<dbReference type="Proteomes" id="UP000681720">
    <property type="component" value="Unassembled WGS sequence"/>
</dbReference>
<gene>
    <name evidence="13" type="ORF">GIL414_LOCUS77049</name>
</gene>
<dbReference type="InterPro" id="IPR003616">
    <property type="entry name" value="Post-SET_dom"/>
</dbReference>
<dbReference type="SMART" id="SM00508">
    <property type="entry name" value="PostSET"/>
    <property type="match status" value="1"/>
</dbReference>
<feature type="domain" description="Post-SET" evidence="12">
    <location>
        <begin position="99"/>
        <end position="115"/>
    </location>
</feature>
<reference evidence="13" key="1">
    <citation type="submission" date="2021-02" db="EMBL/GenBank/DDBJ databases">
        <authorList>
            <person name="Nowell W R."/>
        </authorList>
    </citation>
    <scope>NUCLEOTIDE SEQUENCE</scope>
</reference>
<keyword evidence="4" id="KW-0808">Transferase</keyword>
<evidence type="ECO:0000256" key="6">
    <source>
        <dbReference type="ARBA" id="ARBA00022853"/>
    </source>
</evidence>
<keyword evidence="5" id="KW-0949">S-adenosyl-L-methionine</keyword>
<evidence type="ECO:0000256" key="1">
    <source>
        <dbReference type="ARBA" id="ARBA00004123"/>
    </source>
</evidence>
<evidence type="ECO:0000256" key="7">
    <source>
        <dbReference type="ARBA" id="ARBA00023242"/>
    </source>
</evidence>
<evidence type="ECO:0000313" key="14">
    <source>
        <dbReference type="Proteomes" id="UP000681720"/>
    </source>
</evidence>
<keyword evidence="6" id="KW-0156">Chromatin regulator</keyword>
<proteinExistence type="predicted"/>
<comment type="subcellular location">
    <subcellularLocation>
        <location evidence="1">Nucleus</location>
    </subcellularLocation>
</comment>
<keyword evidence="7" id="KW-0539">Nucleus</keyword>
<organism evidence="13 14">
    <name type="scientific">Rotaria magnacalcarata</name>
    <dbReference type="NCBI Taxonomy" id="392030"/>
    <lineage>
        <taxon>Eukaryota</taxon>
        <taxon>Metazoa</taxon>
        <taxon>Spiralia</taxon>
        <taxon>Gnathifera</taxon>
        <taxon>Rotifera</taxon>
        <taxon>Eurotatoria</taxon>
        <taxon>Bdelloidea</taxon>
        <taxon>Philodinida</taxon>
        <taxon>Philodinidae</taxon>
        <taxon>Rotaria</taxon>
    </lineage>
</organism>
<evidence type="ECO:0000256" key="9">
    <source>
        <dbReference type="ARBA" id="ARBA00047583"/>
    </source>
</evidence>
<evidence type="ECO:0000256" key="10">
    <source>
        <dbReference type="ARBA" id="ARBA00049129"/>
    </source>
</evidence>
<dbReference type="PANTHER" id="PTHR45814:SF2">
    <property type="entry name" value="HISTONE-LYSINE N-METHYLTRANSFERASE SETD1"/>
    <property type="match status" value="1"/>
</dbReference>
<evidence type="ECO:0000256" key="3">
    <source>
        <dbReference type="ARBA" id="ARBA00022603"/>
    </source>
</evidence>
<dbReference type="PROSITE" id="PS50280">
    <property type="entry name" value="SET"/>
    <property type="match status" value="1"/>
</dbReference>
<evidence type="ECO:0000256" key="2">
    <source>
        <dbReference type="ARBA" id="ARBA00012182"/>
    </source>
</evidence>
<comment type="catalytic activity">
    <reaction evidence="10">
        <text>N(6),N(6)-dimethyl-L-lysyl(4)-[histone H3] + S-adenosyl-L-methionine = N(6),N(6),N(6)-trimethyl-L-lysyl(4)-[histone H3] + S-adenosyl-L-homocysteine + H(+)</text>
        <dbReference type="Rhea" id="RHEA:60272"/>
        <dbReference type="Rhea" id="RHEA-COMP:15537"/>
        <dbReference type="Rhea" id="RHEA-COMP:15540"/>
        <dbReference type="ChEBI" id="CHEBI:15378"/>
        <dbReference type="ChEBI" id="CHEBI:57856"/>
        <dbReference type="ChEBI" id="CHEBI:59789"/>
        <dbReference type="ChEBI" id="CHEBI:61961"/>
        <dbReference type="ChEBI" id="CHEBI:61976"/>
    </reaction>
</comment>
<evidence type="ECO:0000259" key="12">
    <source>
        <dbReference type="PROSITE" id="PS50868"/>
    </source>
</evidence>
<dbReference type="Pfam" id="PF00856">
    <property type="entry name" value="SET"/>
    <property type="match status" value="1"/>
</dbReference>
<comment type="caution">
    <text evidence="13">The sequence shown here is derived from an EMBL/GenBank/DDBJ whole genome shotgun (WGS) entry which is preliminary data.</text>
</comment>
<protein>
    <recommendedName>
        <fullName evidence="2">[histone H3]-lysine(4) N-trimethyltransferase</fullName>
        <ecNumber evidence="2">2.1.1.354</ecNumber>
    </recommendedName>
</protein>
<sequence>MIIEYIGELIRNEVANKREKLYEQQNRGIYMFRLDDDHVVDATMSGCLARYINHSCEPNAITEVVQVEKENKIVIITNRRILKGEEIMYDYKFNFEDDSKIPCLCGALNCRKWMN</sequence>
<evidence type="ECO:0000259" key="11">
    <source>
        <dbReference type="PROSITE" id="PS50280"/>
    </source>
</evidence>
<dbReference type="EC" id="2.1.1.354" evidence="2"/>
<evidence type="ECO:0000256" key="4">
    <source>
        <dbReference type="ARBA" id="ARBA00022679"/>
    </source>
</evidence>
<dbReference type="InterPro" id="IPR001214">
    <property type="entry name" value="SET_dom"/>
</dbReference>
<dbReference type="PROSITE" id="PS50868">
    <property type="entry name" value="POST_SET"/>
    <property type="match status" value="1"/>
</dbReference>
<dbReference type="EMBL" id="CAJOBJ010346706">
    <property type="protein sequence ID" value="CAF5202431.1"/>
    <property type="molecule type" value="Genomic_DNA"/>
</dbReference>
<dbReference type="GO" id="GO:0140999">
    <property type="term" value="F:histone H3K4 trimethyltransferase activity"/>
    <property type="evidence" value="ECO:0007669"/>
    <property type="project" value="UniProtKB-EC"/>
</dbReference>
<evidence type="ECO:0000256" key="5">
    <source>
        <dbReference type="ARBA" id="ARBA00022691"/>
    </source>
</evidence>
<evidence type="ECO:0000256" key="8">
    <source>
        <dbReference type="ARBA" id="ARBA00047571"/>
    </source>
</evidence>
<dbReference type="AlphaFoldDB" id="A0A8S3IS78"/>
<feature type="domain" description="SET" evidence="11">
    <location>
        <begin position="1"/>
        <end position="92"/>
    </location>
</feature>
<dbReference type="InterPro" id="IPR044570">
    <property type="entry name" value="Set1-like"/>
</dbReference>
<comment type="catalytic activity">
    <reaction evidence="8">
        <text>L-lysyl(4)-[histone H3] + 3 S-adenosyl-L-methionine = N(6),N(6),N(6)-trimethyl-L-lysyl(4)-[histone H3] + 3 S-adenosyl-L-homocysteine + 3 H(+)</text>
        <dbReference type="Rhea" id="RHEA:60260"/>
        <dbReference type="Rhea" id="RHEA-COMP:15537"/>
        <dbReference type="Rhea" id="RHEA-COMP:15547"/>
        <dbReference type="ChEBI" id="CHEBI:15378"/>
        <dbReference type="ChEBI" id="CHEBI:29969"/>
        <dbReference type="ChEBI" id="CHEBI:57856"/>
        <dbReference type="ChEBI" id="CHEBI:59789"/>
        <dbReference type="ChEBI" id="CHEBI:61961"/>
        <dbReference type="EC" id="2.1.1.354"/>
    </reaction>
</comment>
<dbReference type="GO" id="GO:0032259">
    <property type="term" value="P:methylation"/>
    <property type="evidence" value="ECO:0007669"/>
    <property type="project" value="UniProtKB-KW"/>
</dbReference>
<accession>A0A8S3IS78</accession>
<dbReference type="PANTHER" id="PTHR45814">
    <property type="entry name" value="HISTONE-LYSINE N-METHYLTRANSFERASE SETD1"/>
    <property type="match status" value="1"/>
</dbReference>
<dbReference type="SUPFAM" id="SSF82199">
    <property type="entry name" value="SET domain"/>
    <property type="match status" value="1"/>
</dbReference>
<dbReference type="GO" id="GO:0048188">
    <property type="term" value="C:Set1C/COMPASS complex"/>
    <property type="evidence" value="ECO:0007669"/>
    <property type="project" value="TreeGrafter"/>
</dbReference>
<dbReference type="Gene3D" id="2.170.270.10">
    <property type="entry name" value="SET domain"/>
    <property type="match status" value="1"/>
</dbReference>
<evidence type="ECO:0000313" key="13">
    <source>
        <dbReference type="EMBL" id="CAF5202431.1"/>
    </source>
</evidence>
<name>A0A8S3IS78_9BILA</name>